<dbReference type="AlphaFoldDB" id="A0A9Q4NTB2"/>
<accession>A0A9Q4NTB2</accession>
<sequence length="98" mass="11535">MRLDETRRDATLVIEAQKKRVKAQYDKHVKPRVFSEGDLVLLYEKDRDVLGAGKFEPMWRGPYIVRRVLEKGAYELVDYDGIPLSEPRNGLYLKKYYA</sequence>
<gene>
    <name evidence="1" type="ORF">NUW87_11460</name>
</gene>
<comment type="caution">
    <text evidence="1">The sequence shown here is derived from an EMBL/GenBank/DDBJ whole genome shotgun (WGS) entry which is preliminary data.</text>
</comment>
<name>A0A9Q4NTB2_9CORY</name>
<dbReference type="Proteomes" id="UP001071110">
    <property type="component" value="Unassembled WGS sequence"/>
</dbReference>
<organism evidence="1 2">
    <name type="scientific">Corynebacterium pilbarense</name>
    <dbReference type="NCBI Taxonomy" id="1288393"/>
    <lineage>
        <taxon>Bacteria</taxon>
        <taxon>Bacillati</taxon>
        <taxon>Actinomycetota</taxon>
        <taxon>Actinomycetes</taxon>
        <taxon>Mycobacteriales</taxon>
        <taxon>Corynebacteriaceae</taxon>
        <taxon>Corynebacterium</taxon>
    </lineage>
</organism>
<evidence type="ECO:0000313" key="2">
    <source>
        <dbReference type="Proteomes" id="UP001071110"/>
    </source>
</evidence>
<reference evidence="1" key="1">
    <citation type="submission" date="2022-08" db="EMBL/GenBank/DDBJ databases">
        <title>Corynebacterium sp. nov., isolated from clinical breast specimens.</title>
        <authorList>
            <person name="Zhang T."/>
        </authorList>
    </citation>
    <scope>NUCLEOTIDE SEQUENCE</scope>
    <source>
        <strain evidence="1">CCUG 57942</strain>
    </source>
</reference>
<protein>
    <submittedName>
        <fullName evidence="1">Uncharacterized protein</fullName>
    </submittedName>
</protein>
<keyword evidence="2" id="KW-1185">Reference proteome</keyword>
<evidence type="ECO:0000313" key="1">
    <source>
        <dbReference type="EMBL" id="MCZ2221967.1"/>
    </source>
</evidence>
<dbReference type="EMBL" id="JANRML010000100">
    <property type="protein sequence ID" value="MCZ2221967.1"/>
    <property type="molecule type" value="Genomic_DNA"/>
</dbReference>
<proteinExistence type="predicted"/>